<dbReference type="Pfam" id="PF12078">
    <property type="entry name" value="DUF3557"/>
    <property type="match status" value="1"/>
</dbReference>
<dbReference type="PANTHER" id="PTHR31379:SF1">
    <property type="entry name" value="F-BOX C PROTEIN-RELATED"/>
    <property type="match status" value="1"/>
</dbReference>
<dbReference type="Proteomes" id="UP000230233">
    <property type="component" value="Chromosome II"/>
</dbReference>
<dbReference type="AlphaFoldDB" id="A0A2G5V7R5"/>
<accession>A0A2G5V7R5</accession>
<proteinExistence type="predicted"/>
<comment type="caution">
    <text evidence="1">The sequence shown here is derived from an EMBL/GenBank/DDBJ whole genome shotgun (WGS) entry which is preliminary data.</text>
</comment>
<sequence length="279" mass="32244">MPVVLYPVLQCILGHMEADCRKHDKTSKKLLTLQLYNSKSKCTVEKTFSRSYGAEVAKRKVVEYLLGGRNNIRVKRLIVSRDGYKNMRCLFGISKMNVSELQNFEINLPNFHPLIESSLKELKFHVSHPTDFENPIARTAEKIVVWYYSYKEPHAWLETYKALPNKEVIIDTVNHGLTDTNILELIEYWRGTRKTVGSSFSLRKENAHSMEMFLENIKERFQGTYVKLRRIGTIVVTEINAVSIKIDSESNVFIYRASYDTVMIKVMAVGSSTEILKSY</sequence>
<evidence type="ECO:0008006" key="3">
    <source>
        <dbReference type="Google" id="ProtNLM"/>
    </source>
</evidence>
<dbReference type="EMBL" id="PDUG01000002">
    <property type="protein sequence ID" value="PIC47772.1"/>
    <property type="molecule type" value="Genomic_DNA"/>
</dbReference>
<evidence type="ECO:0000313" key="1">
    <source>
        <dbReference type="EMBL" id="PIC47772.1"/>
    </source>
</evidence>
<dbReference type="PANTHER" id="PTHR31379">
    <property type="entry name" value="F-BOX C PROTEIN-RELATED-RELATED"/>
    <property type="match status" value="1"/>
</dbReference>
<keyword evidence="2" id="KW-1185">Reference proteome</keyword>
<reference evidence="2" key="1">
    <citation type="submission" date="2017-10" db="EMBL/GenBank/DDBJ databases">
        <title>Rapid genome shrinkage in a self-fertile nematode reveals novel sperm competition proteins.</title>
        <authorList>
            <person name="Yin D."/>
            <person name="Schwarz E.M."/>
            <person name="Thomas C.G."/>
            <person name="Felde R.L."/>
            <person name="Korf I.F."/>
            <person name="Cutter A.D."/>
            <person name="Schartner C.M."/>
            <person name="Ralston E.J."/>
            <person name="Meyer B.J."/>
            <person name="Haag E.S."/>
        </authorList>
    </citation>
    <scope>NUCLEOTIDE SEQUENCE [LARGE SCALE GENOMIC DNA]</scope>
    <source>
        <strain evidence="2">JU1422</strain>
    </source>
</reference>
<evidence type="ECO:0000313" key="2">
    <source>
        <dbReference type="Proteomes" id="UP000230233"/>
    </source>
</evidence>
<dbReference type="InterPro" id="IPR021942">
    <property type="entry name" value="DUF3557"/>
</dbReference>
<gene>
    <name evidence="1" type="primary">Cnig_chr_II.g7003</name>
    <name evidence="1" type="ORF">B9Z55_007003</name>
</gene>
<protein>
    <recommendedName>
        <fullName evidence="3">F-box associated domain-containing protein</fullName>
    </recommendedName>
</protein>
<name>A0A2G5V7R5_9PELO</name>
<organism evidence="1 2">
    <name type="scientific">Caenorhabditis nigoni</name>
    <dbReference type="NCBI Taxonomy" id="1611254"/>
    <lineage>
        <taxon>Eukaryota</taxon>
        <taxon>Metazoa</taxon>
        <taxon>Ecdysozoa</taxon>
        <taxon>Nematoda</taxon>
        <taxon>Chromadorea</taxon>
        <taxon>Rhabditida</taxon>
        <taxon>Rhabditina</taxon>
        <taxon>Rhabditomorpha</taxon>
        <taxon>Rhabditoidea</taxon>
        <taxon>Rhabditidae</taxon>
        <taxon>Peloderinae</taxon>
        <taxon>Caenorhabditis</taxon>
    </lineage>
</organism>